<accession>A0A976RQN1</accession>
<dbReference type="EMBL" id="CP093360">
    <property type="protein sequence ID" value="UQS86059.1"/>
    <property type="molecule type" value="Genomic_DNA"/>
</dbReference>
<sequence>MDKYTELKTNQFNDTLPSQYINDALEYVNYFQEDHRGILGTDYANAINYHYANPQRLIHLFNQVNVTLRFKTSDPDQLYKVVLKKSHKPINLDSINKDNVNDVHIVPVSQSDKEMIFHIIDNMVEEYLDETDSVQL</sequence>
<evidence type="ECO:0000313" key="2">
    <source>
        <dbReference type="Proteomes" id="UP000831181"/>
    </source>
</evidence>
<proteinExistence type="predicted"/>
<evidence type="ECO:0000313" key="1">
    <source>
        <dbReference type="EMBL" id="UQS86059.1"/>
    </source>
</evidence>
<keyword evidence="2" id="KW-1185">Reference proteome</keyword>
<reference evidence="1" key="1">
    <citation type="journal article" date="2022" name="Int. J. Syst. Evol. Microbiol.">
        <title>Apilactobacillus apisilvae sp. nov., Nicolia spurrieriana gen. nov. sp. nov., Bombilactobacillus folatiphilus sp. nov. and Bombilactobacillus thymidiniphilus sp. nov., four new lactic acid bacterial isolates from stingless bees Tetragonula carbonaria and Austroplebeia australis.</title>
        <authorList>
            <person name="Oliphant S.A."/>
            <person name="Watson-Haigh N.S."/>
            <person name="Sumby K.M."/>
            <person name="Gardner J."/>
            <person name="Groom S."/>
            <person name="Jiranek V."/>
        </authorList>
    </citation>
    <scope>NUCLEOTIDE SEQUENCE</scope>
    <source>
        <strain evidence="1">SGEP1_A5</strain>
    </source>
</reference>
<keyword evidence="1" id="KW-0614">Plasmid</keyword>
<dbReference type="KEGG" id="lbe:MOO44_01685"/>
<dbReference type="RefSeq" id="WP_260115866.1">
    <property type="nucleotide sequence ID" value="NZ_CP093360.1"/>
</dbReference>
<protein>
    <submittedName>
        <fullName evidence="1">Uncharacterized protein</fullName>
    </submittedName>
</protein>
<geneLocation type="plasmid" evidence="1 2">
    <name>p1unnamed</name>
</geneLocation>
<dbReference type="AlphaFoldDB" id="A0A976RQN1"/>
<gene>
    <name evidence="1" type="ORF">MOO44_01685</name>
</gene>
<name>A0A976RQN1_9LACO</name>
<dbReference type="Proteomes" id="UP000831181">
    <property type="component" value="Plasmid p1unnamed"/>
</dbReference>
<organism evidence="1 2">
    <name type="scientific">Nicoliella spurrieriana</name>
    <dbReference type="NCBI Taxonomy" id="2925830"/>
    <lineage>
        <taxon>Bacteria</taxon>
        <taxon>Bacillati</taxon>
        <taxon>Bacillota</taxon>
        <taxon>Bacilli</taxon>
        <taxon>Lactobacillales</taxon>
        <taxon>Lactobacillaceae</taxon>
        <taxon>Nicoliella</taxon>
    </lineage>
</organism>